<comment type="caution">
    <text evidence="1">The sequence shown here is derived from an EMBL/GenBank/DDBJ whole genome shotgun (WGS) entry which is preliminary data.</text>
</comment>
<dbReference type="EMBL" id="SUNH01000017">
    <property type="protein sequence ID" value="TJZ83292.1"/>
    <property type="molecule type" value="Genomic_DNA"/>
</dbReference>
<keyword evidence="2" id="KW-1185">Reference proteome</keyword>
<dbReference type="AlphaFoldDB" id="A0A4U0QPZ3"/>
<name>A0A4U0QPZ3_9RHOB</name>
<reference evidence="1 2" key="1">
    <citation type="submission" date="2019-04" db="EMBL/GenBank/DDBJ databases">
        <authorList>
            <person name="Li J."/>
        </authorList>
    </citation>
    <scope>NUCLEOTIDE SEQUENCE [LARGE SCALE GENOMIC DNA]</scope>
    <source>
        <strain evidence="1 2">CCTCC AB2016182</strain>
    </source>
</reference>
<organism evidence="1 2">
    <name type="scientific">Paracoccus hibiscisoli</name>
    <dbReference type="NCBI Taxonomy" id="2023261"/>
    <lineage>
        <taxon>Bacteria</taxon>
        <taxon>Pseudomonadati</taxon>
        <taxon>Pseudomonadota</taxon>
        <taxon>Alphaproteobacteria</taxon>
        <taxon>Rhodobacterales</taxon>
        <taxon>Paracoccaceae</taxon>
        <taxon>Paracoccus</taxon>
    </lineage>
</organism>
<feature type="non-terminal residue" evidence="1">
    <location>
        <position position="47"/>
    </location>
</feature>
<protein>
    <submittedName>
        <fullName evidence="1">IS5/IS1182 family transposase</fullName>
    </submittedName>
</protein>
<proteinExistence type="predicted"/>
<evidence type="ECO:0000313" key="1">
    <source>
        <dbReference type="EMBL" id="TJZ83292.1"/>
    </source>
</evidence>
<sequence>MSKPSPARYRTTNWSSYTASLRKRGSLLIWLDKDLSWLAPFDGKPGR</sequence>
<gene>
    <name evidence="1" type="ORF">FA740_12560</name>
</gene>
<evidence type="ECO:0000313" key="2">
    <source>
        <dbReference type="Proteomes" id="UP000306223"/>
    </source>
</evidence>
<accession>A0A4U0QPZ3</accession>
<dbReference type="Proteomes" id="UP000306223">
    <property type="component" value="Unassembled WGS sequence"/>
</dbReference>